<reference evidence="1 2" key="3">
    <citation type="journal article" date="2010" name="BMC Genomics">
        <title>Transcriptome sequencing and comparative analysis of cucumber flowers with different sex types.</title>
        <authorList>
            <person name="Guo S."/>
            <person name="Zheng Y."/>
            <person name="Joung J.G."/>
            <person name="Liu S."/>
            <person name="Zhang Z."/>
            <person name="Crasta O.R."/>
            <person name="Sobral B.W."/>
            <person name="Xu Y."/>
            <person name="Huang S."/>
            <person name="Fei Z."/>
        </authorList>
    </citation>
    <scope>NUCLEOTIDE SEQUENCE [LARGE SCALE GENOMIC DNA]</scope>
    <source>
        <strain evidence="2">cv. 9930</strain>
    </source>
</reference>
<gene>
    <name evidence="1" type="ORF">Csa_2G095920</name>
</gene>
<dbReference type="Gramene" id="KGN61354">
    <property type="protein sequence ID" value="KGN61354"/>
    <property type="gene ID" value="Csa_2G095920"/>
</dbReference>
<reference evidence="1 2" key="1">
    <citation type="journal article" date="2009" name="Nat. Genet.">
        <title>The genome of the cucumber, Cucumis sativus L.</title>
        <authorList>
            <person name="Huang S."/>
            <person name="Li R."/>
            <person name="Zhang Z."/>
            <person name="Li L."/>
            <person name="Gu X."/>
            <person name="Fan W."/>
            <person name="Lucas W.J."/>
            <person name="Wang X."/>
            <person name="Xie B."/>
            <person name="Ni P."/>
            <person name="Ren Y."/>
            <person name="Zhu H."/>
            <person name="Li J."/>
            <person name="Lin K."/>
            <person name="Jin W."/>
            <person name="Fei Z."/>
            <person name="Li G."/>
            <person name="Staub J."/>
            <person name="Kilian A."/>
            <person name="van der Vossen E.A."/>
            <person name="Wu Y."/>
            <person name="Guo J."/>
            <person name="He J."/>
            <person name="Jia Z."/>
            <person name="Ren Y."/>
            <person name="Tian G."/>
            <person name="Lu Y."/>
            <person name="Ruan J."/>
            <person name="Qian W."/>
            <person name="Wang M."/>
            <person name="Huang Q."/>
            <person name="Li B."/>
            <person name="Xuan Z."/>
            <person name="Cao J."/>
            <person name="Asan"/>
            <person name="Wu Z."/>
            <person name="Zhang J."/>
            <person name="Cai Q."/>
            <person name="Bai Y."/>
            <person name="Zhao B."/>
            <person name="Han Y."/>
            <person name="Li Y."/>
            <person name="Li X."/>
            <person name="Wang S."/>
            <person name="Shi Q."/>
            <person name="Liu S."/>
            <person name="Cho W.K."/>
            <person name="Kim J.Y."/>
            <person name="Xu Y."/>
            <person name="Heller-Uszynska K."/>
            <person name="Miao H."/>
            <person name="Cheng Z."/>
            <person name="Zhang S."/>
            <person name="Wu J."/>
            <person name="Yang Y."/>
            <person name="Kang H."/>
            <person name="Li M."/>
            <person name="Liang H."/>
            <person name="Ren X."/>
            <person name="Shi Z."/>
            <person name="Wen M."/>
            <person name="Jian M."/>
            <person name="Yang H."/>
            <person name="Zhang G."/>
            <person name="Yang Z."/>
            <person name="Chen R."/>
            <person name="Liu S."/>
            <person name="Li J."/>
            <person name="Ma L."/>
            <person name="Liu H."/>
            <person name="Zhou Y."/>
            <person name="Zhao J."/>
            <person name="Fang X."/>
            <person name="Li G."/>
            <person name="Fang L."/>
            <person name="Li Y."/>
            <person name="Liu D."/>
            <person name="Zheng H."/>
            <person name="Zhang Y."/>
            <person name="Qin N."/>
            <person name="Li Z."/>
            <person name="Yang G."/>
            <person name="Yang S."/>
            <person name="Bolund L."/>
            <person name="Kristiansen K."/>
            <person name="Zheng H."/>
            <person name="Li S."/>
            <person name="Zhang X."/>
            <person name="Yang H."/>
            <person name="Wang J."/>
            <person name="Sun R."/>
            <person name="Zhang B."/>
            <person name="Jiang S."/>
            <person name="Wang J."/>
            <person name="Du Y."/>
            <person name="Li S."/>
        </authorList>
    </citation>
    <scope>NUCLEOTIDE SEQUENCE [LARGE SCALE GENOMIC DNA]</scope>
    <source>
        <strain evidence="2">cv. 9930</strain>
    </source>
</reference>
<sequence>MTAESRRKAIEMRASTSTIVSPTFIRREIYNELRRKRRKERFTLFDCHKNACSDVQTKIEEGQCKGNVHCSPTKVEENMARNEAEKLKGREN</sequence>
<evidence type="ECO:0000313" key="2">
    <source>
        <dbReference type="Proteomes" id="UP000029981"/>
    </source>
</evidence>
<accession>A0A0A0LJU9</accession>
<reference evidence="1 2" key="4">
    <citation type="journal article" date="2011" name="BMC Genomics">
        <title>RNA-Seq improves annotation of protein-coding genes in the cucumber genome.</title>
        <authorList>
            <person name="Li Z."/>
            <person name="Zhang Z."/>
            <person name="Yan P."/>
            <person name="Huang S."/>
            <person name="Fei Z."/>
            <person name="Lin K."/>
        </authorList>
    </citation>
    <scope>NUCLEOTIDE SEQUENCE [LARGE SCALE GENOMIC DNA]</scope>
    <source>
        <strain evidence="2">cv. 9930</strain>
    </source>
</reference>
<keyword evidence="2" id="KW-1185">Reference proteome</keyword>
<reference evidence="1 2" key="2">
    <citation type="journal article" date="2009" name="PLoS ONE">
        <title>An integrated genetic and cytogenetic map of the cucumber genome.</title>
        <authorList>
            <person name="Ren Y."/>
            <person name="Zhang Z."/>
            <person name="Liu J."/>
            <person name="Staub J.E."/>
            <person name="Han Y."/>
            <person name="Cheng Z."/>
            <person name="Li X."/>
            <person name="Lu J."/>
            <person name="Miao H."/>
            <person name="Kang H."/>
            <person name="Xie B."/>
            <person name="Gu X."/>
            <person name="Wang X."/>
            <person name="Du Y."/>
            <person name="Jin W."/>
            <person name="Huang S."/>
        </authorList>
    </citation>
    <scope>NUCLEOTIDE SEQUENCE [LARGE SCALE GENOMIC DNA]</scope>
    <source>
        <strain evidence="2">cv. 9930</strain>
    </source>
</reference>
<dbReference type="Proteomes" id="UP000029981">
    <property type="component" value="Chromosome 2"/>
</dbReference>
<organism evidence="1 2">
    <name type="scientific">Cucumis sativus</name>
    <name type="common">Cucumber</name>
    <dbReference type="NCBI Taxonomy" id="3659"/>
    <lineage>
        <taxon>Eukaryota</taxon>
        <taxon>Viridiplantae</taxon>
        <taxon>Streptophyta</taxon>
        <taxon>Embryophyta</taxon>
        <taxon>Tracheophyta</taxon>
        <taxon>Spermatophyta</taxon>
        <taxon>Magnoliopsida</taxon>
        <taxon>eudicotyledons</taxon>
        <taxon>Gunneridae</taxon>
        <taxon>Pentapetalae</taxon>
        <taxon>rosids</taxon>
        <taxon>fabids</taxon>
        <taxon>Cucurbitales</taxon>
        <taxon>Cucurbitaceae</taxon>
        <taxon>Benincaseae</taxon>
        <taxon>Cucumis</taxon>
    </lineage>
</organism>
<protein>
    <submittedName>
        <fullName evidence="1">Uncharacterized protein</fullName>
    </submittedName>
</protein>
<proteinExistence type="predicted"/>
<dbReference type="EMBL" id="CM002923">
    <property type="protein sequence ID" value="KGN61354.1"/>
    <property type="molecule type" value="Genomic_DNA"/>
</dbReference>
<name>A0A0A0LJU9_CUCSA</name>
<evidence type="ECO:0000313" key="1">
    <source>
        <dbReference type="EMBL" id="KGN61354.1"/>
    </source>
</evidence>
<dbReference type="AlphaFoldDB" id="A0A0A0LJU9"/>